<dbReference type="Proteomes" id="UP001225761">
    <property type="component" value="Unassembled WGS sequence"/>
</dbReference>
<accession>A0ABT6Z055</accession>
<comment type="caution">
    <text evidence="1">The sequence shown here is derived from an EMBL/GenBank/DDBJ whole genome shotgun (WGS) entry which is preliminary data.</text>
</comment>
<name>A0ABT6Z055_9BACT</name>
<organism evidence="1 2">
    <name type="scientific">Flectobacillus rivi</name>
    <dbReference type="NCBI Taxonomy" id="2984209"/>
    <lineage>
        <taxon>Bacteria</taxon>
        <taxon>Pseudomonadati</taxon>
        <taxon>Bacteroidota</taxon>
        <taxon>Cytophagia</taxon>
        <taxon>Cytophagales</taxon>
        <taxon>Flectobacillaceae</taxon>
        <taxon>Flectobacillus</taxon>
    </lineage>
</organism>
<dbReference type="EMBL" id="JASHIE010000005">
    <property type="protein sequence ID" value="MDI9874504.1"/>
    <property type="molecule type" value="Genomic_DNA"/>
</dbReference>
<protein>
    <submittedName>
        <fullName evidence="1">Uncharacterized protein</fullName>
    </submittedName>
</protein>
<keyword evidence="2" id="KW-1185">Reference proteome</keyword>
<proteinExistence type="predicted"/>
<dbReference type="RefSeq" id="WP_283381380.1">
    <property type="nucleotide sequence ID" value="NZ_JASHIE010000005.1"/>
</dbReference>
<reference evidence="1 2" key="1">
    <citation type="submission" date="2023-05" db="EMBL/GenBank/DDBJ databases">
        <title>Novel species of genus Flectobacillus isolated from stream in China.</title>
        <authorList>
            <person name="Lu H."/>
        </authorList>
    </citation>
    <scope>NUCLEOTIDE SEQUENCE [LARGE SCALE GENOMIC DNA]</scope>
    <source>
        <strain evidence="1 2">LFS242W</strain>
    </source>
</reference>
<evidence type="ECO:0000313" key="1">
    <source>
        <dbReference type="EMBL" id="MDI9874504.1"/>
    </source>
</evidence>
<evidence type="ECO:0000313" key="2">
    <source>
        <dbReference type="Proteomes" id="UP001225761"/>
    </source>
</evidence>
<sequence length="67" mass="7510">MIQKIISDFLTVDNLDTEAVDRATKAIVDYMDGASDSEKELLQDAIKTKVKTITTQARTLIQESKSY</sequence>
<gene>
    <name evidence="1" type="ORF">QM481_08195</name>
</gene>